<dbReference type="InterPro" id="IPR013087">
    <property type="entry name" value="Znf_C2H2_type"/>
</dbReference>
<evidence type="ECO:0000256" key="2">
    <source>
        <dbReference type="SAM" id="MobiDB-lite"/>
    </source>
</evidence>
<evidence type="ECO:0000313" key="5">
    <source>
        <dbReference type="EMBL" id="CAL0301705.1"/>
    </source>
</evidence>
<accession>A0AAV1VXK0</accession>
<organism evidence="5 6">
    <name type="scientific">Lupinus luteus</name>
    <name type="common">European yellow lupine</name>
    <dbReference type="NCBI Taxonomy" id="3873"/>
    <lineage>
        <taxon>Eukaryota</taxon>
        <taxon>Viridiplantae</taxon>
        <taxon>Streptophyta</taxon>
        <taxon>Embryophyta</taxon>
        <taxon>Tracheophyta</taxon>
        <taxon>Spermatophyta</taxon>
        <taxon>Magnoliopsida</taxon>
        <taxon>eudicotyledons</taxon>
        <taxon>Gunneridae</taxon>
        <taxon>Pentapetalae</taxon>
        <taxon>rosids</taxon>
        <taxon>fabids</taxon>
        <taxon>Fabales</taxon>
        <taxon>Fabaceae</taxon>
        <taxon>Papilionoideae</taxon>
        <taxon>50 kb inversion clade</taxon>
        <taxon>genistoids sensu lato</taxon>
        <taxon>core genistoids</taxon>
        <taxon>Genisteae</taxon>
        <taxon>Lupinus</taxon>
    </lineage>
</organism>
<dbReference type="PROSITE" id="PS50157">
    <property type="entry name" value="ZINC_FINGER_C2H2_2"/>
    <property type="match status" value="1"/>
</dbReference>
<sequence length="379" mass="42502">MATIATFFNKSSLLILFVNLGCFIFTKQENPPSKKRKNSSLSLSHTKFKTQKAISCSWHFIKHLFSSKSSKTKNTTLSSPQCTTATTATAATQSLISGRSSQAQQEFDFPDPPRRKRTESWSCSESEISADDNHFSPLRNDIFPCTVCGEVFQKLNLLDQHRTTKHAVTDLAGSDPGHNIVQIIFKSGWPDTRILPVITRILKINNSPKMLSKFEDYRERVKAKAARNITRFRDERCVADGNELMRFHCSTFLCDLGLNGDSKICSQQFCNICGIIKLGFSPKLDGISTMSSSWRAHVSIPDEIEQEFRFMNVKRAILVCRVIAGRIGSDLDEVTKEDGGFDSQIARGGNGVHTRLDEEELLVFNPRAVLPCFVIVYSV</sequence>
<feature type="chain" id="PRO_5043718500" description="C2H2-type domain-containing protein" evidence="3">
    <location>
        <begin position="29"/>
        <end position="379"/>
    </location>
</feature>
<keyword evidence="6" id="KW-1185">Reference proteome</keyword>
<comment type="caution">
    <text evidence="5">The sequence shown here is derived from an EMBL/GenBank/DDBJ whole genome shotgun (WGS) entry which is preliminary data.</text>
</comment>
<feature type="signal peptide" evidence="3">
    <location>
        <begin position="1"/>
        <end position="28"/>
    </location>
</feature>
<feature type="domain" description="C2H2-type" evidence="4">
    <location>
        <begin position="143"/>
        <end position="167"/>
    </location>
</feature>
<keyword evidence="3" id="KW-0732">Signal</keyword>
<dbReference type="EMBL" id="CAXHTB010000002">
    <property type="protein sequence ID" value="CAL0301705.1"/>
    <property type="molecule type" value="Genomic_DNA"/>
</dbReference>
<feature type="region of interest" description="Disordered" evidence="2">
    <location>
        <begin position="96"/>
        <end position="123"/>
    </location>
</feature>
<protein>
    <recommendedName>
        <fullName evidence="4">C2H2-type domain-containing protein</fullName>
    </recommendedName>
</protein>
<dbReference type="PANTHER" id="PTHR31681">
    <property type="entry name" value="C2H2-LIKE ZINC FINGER PROTEIN"/>
    <property type="match status" value="1"/>
</dbReference>
<keyword evidence="1" id="KW-0479">Metal-binding</keyword>
<keyword evidence="1" id="KW-0862">Zinc</keyword>
<dbReference type="Gene3D" id="3.90.228.10">
    <property type="match status" value="1"/>
</dbReference>
<dbReference type="AlphaFoldDB" id="A0AAV1VXK0"/>
<evidence type="ECO:0000259" key="4">
    <source>
        <dbReference type="PROSITE" id="PS50157"/>
    </source>
</evidence>
<dbReference type="PANTHER" id="PTHR31681:SF4">
    <property type="entry name" value="C2H2-LIKE ZINC FINGER PROTEIN"/>
    <property type="match status" value="1"/>
</dbReference>
<evidence type="ECO:0000256" key="1">
    <source>
        <dbReference type="PROSITE-ProRule" id="PRU00042"/>
    </source>
</evidence>
<keyword evidence="1" id="KW-0863">Zinc-finger</keyword>
<gene>
    <name evidence="5" type="ORF">LLUT_LOCUS2765</name>
</gene>
<dbReference type="GO" id="GO:0008270">
    <property type="term" value="F:zinc ion binding"/>
    <property type="evidence" value="ECO:0007669"/>
    <property type="project" value="UniProtKB-KW"/>
</dbReference>
<proteinExistence type="predicted"/>
<dbReference type="Proteomes" id="UP001497480">
    <property type="component" value="Unassembled WGS sequence"/>
</dbReference>
<reference evidence="5 6" key="1">
    <citation type="submission" date="2024-03" db="EMBL/GenBank/DDBJ databases">
        <authorList>
            <person name="Martinez-Hernandez J."/>
        </authorList>
    </citation>
    <scope>NUCLEOTIDE SEQUENCE [LARGE SCALE GENOMIC DNA]</scope>
</reference>
<dbReference type="SUPFAM" id="SSF56399">
    <property type="entry name" value="ADP-ribosylation"/>
    <property type="match status" value="1"/>
</dbReference>
<evidence type="ECO:0000313" key="6">
    <source>
        <dbReference type="Proteomes" id="UP001497480"/>
    </source>
</evidence>
<evidence type="ECO:0000256" key="3">
    <source>
        <dbReference type="SAM" id="SignalP"/>
    </source>
</evidence>
<name>A0AAV1VXK0_LUPLU</name>
<feature type="compositionally biased region" description="Polar residues" evidence="2">
    <location>
        <begin position="96"/>
        <end position="105"/>
    </location>
</feature>
<dbReference type="PROSITE" id="PS00028">
    <property type="entry name" value="ZINC_FINGER_C2H2_1"/>
    <property type="match status" value="1"/>
</dbReference>